<dbReference type="Proteomes" id="UP000325787">
    <property type="component" value="Chromosome"/>
</dbReference>
<dbReference type="Gene3D" id="2.90.10.10">
    <property type="entry name" value="Bulb-type lectin domain"/>
    <property type="match status" value="1"/>
</dbReference>
<proteinExistence type="predicted"/>
<reference evidence="4" key="1">
    <citation type="journal article" date="2021" name="Curr. Microbiol.">
        <title>Complete genome of nocamycin-producing strain Saccharothrix syringae NRRL B-16468 reveals the biosynthetic potential for secondary metabolites.</title>
        <authorList>
            <person name="Mo X."/>
            <person name="Yang S."/>
        </authorList>
    </citation>
    <scope>NUCLEOTIDE SEQUENCE [LARGE SCALE GENOMIC DNA]</scope>
    <source>
        <strain evidence="4">ATCC 51364 / DSM 43886 / JCM 6844 / KCTC 9398 / NBRC 14523 / NRRL B-16468 / INA 2240</strain>
    </source>
</reference>
<dbReference type="InterPro" id="IPR036426">
    <property type="entry name" value="Bulb-type_lectin_dom_sf"/>
</dbReference>
<dbReference type="OrthoDB" id="516973at2"/>
<dbReference type="KEGG" id="ssyi:EKG83_13645"/>
<evidence type="ECO:0000313" key="3">
    <source>
        <dbReference type="EMBL" id="QFZ18388.1"/>
    </source>
</evidence>
<dbReference type="AlphaFoldDB" id="A0A5Q0GWR1"/>
<evidence type="ECO:0000313" key="4">
    <source>
        <dbReference type="Proteomes" id="UP000325787"/>
    </source>
</evidence>
<keyword evidence="4" id="KW-1185">Reference proteome</keyword>
<organism evidence="3 4">
    <name type="scientific">Saccharothrix syringae</name>
    <name type="common">Nocardiopsis syringae</name>
    <dbReference type="NCBI Taxonomy" id="103733"/>
    <lineage>
        <taxon>Bacteria</taxon>
        <taxon>Bacillati</taxon>
        <taxon>Actinomycetota</taxon>
        <taxon>Actinomycetes</taxon>
        <taxon>Pseudonocardiales</taxon>
        <taxon>Pseudonocardiaceae</taxon>
        <taxon>Saccharothrix</taxon>
    </lineage>
</organism>
<accession>A0A5Q0GWR1</accession>
<gene>
    <name evidence="3" type="ORF">EKG83_13645</name>
</gene>
<evidence type="ECO:0000259" key="2">
    <source>
        <dbReference type="SMART" id="SM00108"/>
    </source>
</evidence>
<dbReference type="InterPro" id="IPR001480">
    <property type="entry name" value="Bulb-type_lectin_dom"/>
</dbReference>
<feature type="compositionally biased region" description="Low complexity" evidence="1">
    <location>
        <begin position="72"/>
        <end position="82"/>
    </location>
</feature>
<dbReference type="SMART" id="SM00108">
    <property type="entry name" value="B_lectin"/>
    <property type="match status" value="1"/>
</dbReference>
<dbReference type="EMBL" id="CP034550">
    <property type="protein sequence ID" value="QFZ18388.1"/>
    <property type="molecule type" value="Genomic_DNA"/>
</dbReference>
<feature type="region of interest" description="Disordered" evidence="1">
    <location>
        <begin position="25"/>
        <end position="82"/>
    </location>
</feature>
<dbReference type="SUPFAM" id="SSF51110">
    <property type="entry name" value="alpha-D-mannose-specific plant lectins"/>
    <property type="match status" value="1"/>
</dbReference>
<protein>
    <recommendedName>
        <fullName evidence="2">Bulb-type lectin domain-containing protein</fullName>
    </recommendedName>
</protein>
<evidence type="ECO:0000256" key="1">
    <source>
        <dbReference type="SAM" id="MobiDB-lite"/>
    </source>
</evidence>
<name>A0A5Q0GWR1_SACSY</name>
<sequence length="247" mass="26939">MPAGPCPAPLNRGFARRCVDGLNRVPMLSPGSGRAAPEGENRPAGRGRFPDFSGMRWRTSQAGRRRTGFPMRTTGAPTTRAGGARSRLMRLLTLFGVLVVGLAGAPAATADVAPMAEYAPLASVHLEPGTPAPRLTDGNWFLSEGTHFYYNDYVQVGKSRLIFQQDGNLVLYDEIGRARWASGTDHRGQEGIFQQDGNLVVYVSRGRPFASRTCCYPDLEFSVRADGSLRIQQIGTGQIRWWTSTAH</sequence>
<feature type="domain" description="Bulb-type lectin" evidence="2">
    <location>
        <begin position="139"/>
        <end position="247"/>
    </location>
</feature>